<comment type="caution">
    <text evidence="2">The sequence shown here is derived from an EMBL/GenBank/DDBJ whole genome shotgun (WGS) entry which is preliminary data.</text>
</comment>
<feature type="region of interest" description="Disordered" evidence="1">
    <location>
        <begin position="1"/>
        <end position="83"/>
    </location>
</feature>
<gene>
    <name evidence="2" type="ORF">CMUS01_06882</name>
</gene>
<reference evidence="2" key="1">
    <citation type="journal article" date="2020" name="Phytopathology">
        <title>Genome Sequence Resources of Colletotrichum truncatum, C. plurivorum, C. musicola, and C. sojae: Four Species Pathogenic to Soybean (Glycine max).</title>
        <authorList>
            <person name="Rogerio F."/>
            <person name="Boufleur T.R."/>
            <person name="Ciampi-Guillardi M."/>
            <person name="Sukno S.A."/>
            <person name="Thon M.R."/>
            <person name="Massola Junior N.S."/>
            <person name="Baroncelli R."/>
        </authorList>
    </citation>
    <scope>NUCLEOTIDE SEQUENCE</scope>
    <source>
        <strain evidence="2">LFN0074</strain>
    </source>
</reference>
<protein>
    <submittedName>
        <fullName evidence="2">Uncharacterized protein</fullName>
    </submittedName>
</protein>
<organism evidence="2 3">
    <name type="scientific">Colletotrichum musicola</name>
    <dbReference type="NCBI Taxonomy" id="2175873"/>
    <lineage>
        <taxon>Eukaryota</taxon>
        <taxon>Fungi</taxon>
        <taxon>Dikarya</taxon>
        <taxon>Ascomycota</taxon>
        <taxon>Pezizomycotina</taxon>
        <taxon>Sordariomycetes</taxon>
        <taxon>Hypocreomycetidae</taxon>
        <taxon>Glomerellales</taxon>
        <taxon>Glomerellaceae</taxon>
        <taxon>Colletotrichum</taxon>
        <taxon>Colletotrichum orchidearum species complex</taxon>
    </lineage>
</organism>
<keyword evidence="3" id="KW-1185">Reference proteome</keyword>
<name>A0A8H6NHD5_9PEZI</name>
<accession>A0A8H6NHD5</accession>
<sequence>MDHPGQRPAPALTGDPAAYPAAGAKVQPVSQPAVRNETLTTSEDPSGRTLAATGRQASHRCSTGCPPNALRTHHHRAPPEDANTAVIEIKKTDPIFIRRLTSVRPIESTPQPYGLNFASLADKSCYRMRRYPSGAPAASDGSTG</sequence>
<evidence type="ECO:0000313" key="2">
    <source>
        <dbReference type="EMBL" id="KAF6832516.1"/>
    </source>
</evidence>
<dbReference type="EMBL" id="WIGM01000235">
    <property type="protein sequence ID" value="KAF6832516.1"/>
    <property type="molecule type" value="Genomic_DNA"/>
</dbReference>
<dbReference type="Proteomes" id="UP000639643">
    <property type="component" value="Unassembled WGS sequence"/>
</dbReference>
<evidence type="ECO:0000256" key="1">
    <source>
        <dbReference type="SAM" id="MobiDB-lite"/>
    </source>
</evidence>
<evidence type="ECO:0000313" key="3">
    <source>
        <dbReference type="Proteomes" id="UP000639643"/>
    </source>
</evidence>
<proteinExistence type="predicted"/>
<dbReference type="AlphaFoldDB" id="A0A8H6NHD5"/>